<sequence length="54" mass="6473">MTYESAVVIHRRKGGMIVPYLRARRRGNLPGKAHFRRLHFLYKRHGIACREPLW</sequence>
<gene>
    <name evidence="1" type="ORF">HTY61_18260</name>
</gene>
<name>A0A6N1VMP4_9HYPH</name>
<dbReference type="Proteomes" id="UP000509367">
    <property type="component" value="Chromosome"/>
</dbReference>
<dbReference type="AlphaFoldDB" id="A0A6N1VMP4"/>
<accession>A0A6N1VMP4</accession>
<evidence type="ECO:0000313" key="1">
    <source>
        <dbReference type="EMBL" id="QKV20257.1"/>
    </source>
</evidence>
<dbReference type="KEGG" id="orm:HTY61_18260"/>
<reference evidence="1 2" key="1">
    <citation type="submission" date="2020-06" db="EMBL/GenBank/DDBJ databases">
        <title>Oricola thermophila sp. nov. isolated from a tidal sediments.</title>
        <authorList>
            <person name="Kwon K.K."/>
            <person name="Yang S.-H."/>
            <person name="Park M.-J."/>
        </authorList>
    </citation>
    <scope>NUCLEOTIDE SEQUENCE [LARGE SCALE GENOMIC DNA]</scope>
    <source>
        <strain evidence="1 2">MEBiC13590</strain>
    </source>
</reference>
<protein>
    <submittedName>
        <fullName evidence="1">Uncharacterized protein</fullName>
    </submittedName>
</protein>
<evidence type="ECO:0000313" key="2">
    <source>
        <dbReference type="Proteomes" id="UP000509367"/>
    </source>
</evidence>
<keyword evidence="2" id="KW-1185">Reference proteome</keyword>
<proteinExistence type="predicted"/>
<dbReference type="RefSeq" id="WP_175278148.1">
    <property type="nucleotide sequence ID" value="NZ_CP054836.1"/>
</dbReference>
<dbReference type="EMBL" id="CP054836">
    <property type="protein sequence ID" value="QKV20257.1"/>
    <property type="molecule type" value="Genomic_DNA"/>
</dbReference>
<organism evidence="1 2">
    <name type="scientific">Oricola thermophila</name>
    <dbReference type="NCBI Taxonomy" id="2742145"/>
    <lineage>
        <taxon>Bacteria</taxon>
        <taxon>Pseudomonadati</taxon>
        <taxon>Pseudomonadota</taxon>
        <taxon>Alphaproteobacteria</taxon>
        <taxon>Hyphomicrobiales</taxon>
        <taxon>Ahrensiaceae</taxon>
        <taxon>Oricola</taxon>
    </lineage>
</organism>